<evidence type="ECO:0000259" key="1">
    <source>
        <dbReference type="PROSITE" id="PS50930"/>
    </source>
</evidence>
<accession>A0A084JN70</accession>
<dbReference type="InterPro" id="IPR046947">
    <property type="entry name" value="LytR-like"/>
</dbReference>
<gene>
    <name evidence="2" type="ORF">IO98_10755</name>
</gene>
<keyword evidence="3" id="KW-1185">Reference proteome</keyword>
<keyword evidence="2" id="KW-0418">Kinase</keyword>
<keyword evidence="2" id="KW-0808">Transferase</keyword>
<dbReference type="InterPro" id="IPR007492">
    <property type="entry name" value="LytTR_DNA-bd_dom"/>
</dbReference>
<dbReference type="GO" id="GO:0000156">
    <property type="term" value="F:phosphorelay response regulator activity"/>
    <property type="evidence" value="ECO:0007669"/>
    <property type="project" value="InterPro"/>
</dbReference>
<dbReference type="GO" id="GO:0016301">
    <property type="term" value="F:kinase activity"/>
    <property type="evidence" value="ECO:0007669"/>
    <property type="project" value="UniProtKB-KW"/>
</dbReference>
<dbReference type="Proteomes" id="UP000028525">
    <property type="component" value="Unassembled WGS sequence"/>
</dbReference>
<evidence type="ECO:0000313" key="3">
    <source>
        <dbReference type="Proteomes" id="UP000028525"/>
    </source>
</evidence>
<dbReference type="GO" id="GO:0003677">
    <property type="term" value="F:DNA binding"/>
    <property type="evidence" value="ECO:0007669"/>
    <property type="project" value="InterPro"/>
</dbReference>
<dbReference type="OrthoDB" id="9808614at2"/>
<comment type="caution">
    <text evidence="2">The sequence shown here is derived from an EMBL/GenBank/DDBJ whole genome shotgun (WGS) entry which is preliminary data.</text>
</comment>
<name>A0A084JN70_9FIRM</name>
<reference evidence="2 3" key="1">
    <citation type="submission" date="2014-07" db="EMBL/GenBank/DDBJ databases">
        <title>Draft genome of Clostridium celerecrescens 152B isolated from sediments associated with methane hydrate from Krishna Godavari basin.</title>
        <authorList>
            <person name="Honkalas V.S."/>
            <person name="Dabir A.P."/>
            <person name="Arora P."/>
            <person name="Dhakephalkar P.K."/>
        </authorList>
    </citation>
    <scope>NUCLEOTIDE SEQUENCE [LARGE SCALE GENOMIC DNA]</scope>
    <source>
        <strain evidence="2 3">152B</strain>
    </source>
</reference>
<dbReference type="PROSITE" id="PS50930">
    <property type="entry name" value="HTH_LYTTR"/>
    <property type="match status" value="1"/>
</dbReference>
<feature type="domain" description="HTH LytTR-type" evidence="1">
    <location>
        <begin position="44"/>
        <end position="147"/>
    </location>
</feature>
<sequence>MKIKIKTVSHEVEESADLYIHEKDEAVDRLVEYLEQDLFRTVTLLCQREEKICRVPSPEIYLIETVNEKQVVHTKEETYETNRRLYELERLLPSNFIRISKSVIMNIDKVRTYTPMLNGLMKVSMINSQVTYISRKYLKEVKDRILEVRHYE</sequence>
<dbReference type="PANTHER" id="PTHR37299">
    <property type="entry name" value="TRANSCRIPTIONAL REGULATOR-RELATED"/>
    <property type="match status" value="1"/>
</dbReference>
<organism evidence="2 3">
    <name type="scientific">Lacrimispora celerecrescens</name>
    <dbReference type="NCBI Taxonomy" id="29354"/>
    <lineage>
        <taxon>Bacteria</taxon>
        <taxon>Bacillati</taxon>
        <taxon>Bacillota</taxon>
        <taxon>Clostridia</taxon>
        <taxon>Lachnospirales</taxon>
        <taxon>Lachnospiraceae</taxon>
        <taxon>Lacrimispora</taxon>
    </lineage>
</organism>
<dbReference type="Gene3D" id="2.40.50.1020">
    <property type="entry name" value="LytTr DNA-binding domain"/>
    <property type="match status" value="1"/>
</dbReference>
<protein>
    <submittedName>
        <fullName evidence="2">Histidine kinase</fullName>
    </submittedName>
</protein>
<proteinExistence type="predicted"/>
<dbReference type="RefSeq" id="WP_038280822.1">
    <property type="nucleotide sequence ID" value="NZ_JPME01000012.1"/>
</dbReference>
<dbReference type="Pfam" id="PF04397">
    <property type="entry name" value="LytTR"/>
    <property type="match status" value="1"/>
</dbReference>
<dbReference type="EMBL" id="JPME01000012">
    <property type="protein sequence ID" value="KEZ90404.1"/>
    <property type="molecule type" value="Genomic_DNA"/>
</dbReference>
<dbReference type="AlphaFoldDB" id="A0A084JN70"/>
<dbReference type="SMART" id="SM00850">
    <property type="entry name" value="LytTR"/>
    <property type="match status" value="1"/>
</dbReference>
<evidence type="ECO:0000313" key="2">
    <source>
        <dbReference type="EMBL" id="KEZ90404.1"/>
    </source>
</evidence>
<dbReference type="PANTHER" id="PTHR37299:SF4">
    <property type="entry name" value="TRANSCRIPTIONAL REGULATOR"/>
    <property type="match status" value="1"/>
</dbReference>
<dbReference type="STRING" id="29354.IO98_10755"/>